<dbReference type="EMBL" id="JMPJ01000073">
    <property type="protein sequence ID" value="KFC77798.1"/>
    <property type="molecule type" value="Genomic_DNA"/>
</dbReference>
<accession>A0A085G253</accession>
<comment type="similarity">
    <text evidence="1">Belongs to the LysR transcriptional regulatory family.</text>
</comment>
<dbReference type="PANTHER" id="PTHR30537">
    <property type="entry name" value="HTH-TYPE TRANSCRIPTIONAL REGULATOR"/>
    <property type="match status" value="1"/>
</dbReference>
<dbReference type="Gene3D" id="3.40.190.290">
    <property type="match status" value="1"/>
</dbReference>
<keyword evidence="3" id="KW-0805">Transcription regulation</keyword>
<dbReference type="Pfam" id="PF00126">
    <property type="entry name" value="HTH_1"/>
    <property type="match status" value="1"/>
</dbReference>
<dbReference type="OrthoDB" id="9815676at2"/>
<name>A0A085G253_EWIA3</name>
<reference evidence="7 8" key="1">
    <citation type="submission" date="2014-05" db="EMBL/GenBank/DDBJ databases">
        <title>ATOL: Assembling a taxonomically balanced genome-scale reconstruction of the evolutionary history of the Enterobacteriaceae.</title>
        <authorList>
            <person name="Plunkett G.III."/>
            <person name="Neeno-Eckwall E.C."/>
            <person name="Glasner J.D."/>
            <person name="Perna N.T."/>
        </authorList>
    </citation>
    <scope>NUCLEOTIDE SEQUENCE [LARGE SCALE GENOMIC DNA]</scope>
    <source>
        <strain evidence="7 8">ATCC 33852</strain>
    </source>
</reference>
<proteinExistence type="inferred from homology"/>
<dbReference type="SUPFAM" id="SSF53850">
    <property type="entry name" value="Periplasmic binding protein-like II"/>
    <property type="match status" value="1"/>
</dbReference>
<dbReference type="RefSeq" id="WP_034795527.1">
    <property type="nucleotide sequence ID" value="NZ_JMPJ01000073.1"/>
</dbReference>
<dbReference type="GO" id="GO:0003700">
    <property type="term" value="F:DNA-binding transcription factor activity"/>
    <property type="evidence" value="ECO:0007669"/>
    <property type="project" value="InterPro"/>
</dbReference>
<protein>
    <submittedName>
        <fullName evidence="7">LysR family transcriptional regulator</fullName>
    </submittedName>
</protein>
<keyword evidence="2" id="KW-0678">Repressor</keyword>
<sequence>MDRLTSMNVFVKSADLGSFAATADALDMSPQMVAKHIAALEAQLGITLLNRTTRRQQLTDVGRAYYERCKRVLSEVEAADSLALDMQTHPKGILKVSAPITFGAFTMPAFVTRFLAQHPDMQIDLSLDDRYVDPLEEGIEVIIRLGDLVDSSLIARQLRPYRLIACASPDYLAKRGTPETLEELAHHDCLHYGSSPASQPCRWLFSRDGKTQEVHIAGRFHCNNWNALLHAAISGFGITLGPEIVLESEVKSGRLVQVLTQYQGPARPMHIVYPPTRRPTAKLRSFVDAMVAEFGH</sequence>
<evidence type="ECO:0000313" key="7">
    <source>
        <dbReference type="EMBL" id="KFC77798.1"/>
    </source>
</evidence>
<evidence type="ECO:0000313" key="8">
    <source>
        <dbReference type="Proteomes" id="UP000028640"/>
    </source>
</evidence>
<dbReference type="GO" id="GO:0043565">
    <property type="term" value="F:sequence-specific DNA binding"/>
    <property type="evidence" value="ECO:0007669"/>
    <property type="project" value="TreeGrafter"/>
</dbReference>
<dbReference type="SUPFAM" id="SSF46785">
    <property type="entry name" value="Winged helix' DNA-binding domain"/>
    <property type="match status" value="1"/>
</dbReference>
<feature type="domain" description="HTH lysR-type" evidence="6">
    <location>
        <begin position="1"/>
        <end position="59"/>
    </location>
</feature>
<dbReference type="STRING" id="910964.GEAM_4135"/>
<dbReference type="InterPro" id="IPR036390">
    <property type="entry name" value="WH_DNA-bd_sf"/>
</dbReference>
<gene>
    <name evidence="7" type="ORF">GEAM_4135</name>
</gene>
<evidence type="ECO:0000256" key="3">
    <source>
        <dbReference type="ARBA" id="ARBA00023015"/>
    </source>
</evidence>
<dbReference type="FunFam" id="1.10.10.10:FF:000001">
    <property type="entry name" value="LysR family transcriptional regulator"/>
    <property type="match status" value="1"/>
</dbReference>
<dbReference type="InterPro" id="IPR000847">
    <property type="entry name" value="LysR_HTH_N"/>
</dbReference>
<dbReference type="InterPro" id="IPR036388">
    <property type="entry name" value="WH-like_DNA-bd_sf"/>
</dbReference>
<evidence type="ECO:0000256" key="4">
    <source>
        <dbReference type="ARBA" id="ARBA00023125"/>
    </source>
</evidence>
<dbReference type="GeneID" id="78382482"/>
<dbReference type="Pfam" id="PF03466">
    <property type="entry name" value="LysR_substrate"/>
    <property type="match status" value="1"/>
</dbReference>
<dbReference type="eggNOG" id="COG0583">
    <property type="taxonomic scope" value="Bacteria"/>
</dbReference>
<organism evidence="7 8">
    <name type="scientific">Ewingella americana (strain ATCC 33852 / DSM 4580 / CCUG 14506 / JCM 5911 / LMG 7869 / NCTC 12157 / CDC 1468-78)</name>
    <dbReference type="NCBI Taxonomy" id="910964"/>
    <lineage>
        <taxon>Bacteria</taxon>
        <taxon>Pseudomonadati</taxon>
        <taxon>Pseudomonadota</taxon>
        <taxon>Gammaproteobacteria</taxon>
        <taxon>Enterobacterales</taxon>
        <taxon>Yersiniaceae</taxon>
        <taxon>Ewingella</taxon>
    </lineage>
</organism>
<evidence type="ECO:0000259" key="6">
    <source>
        <dbReference type="PROSITE" id="PS50931"/>
    </source>
</evidence>
<evidence type="ECO:0000256" key="1">
    <source>
        <dbReference type="ARBA" id="ARBA00009437"/>
    </source>
</evidence>
<dbReference type="PROSITE" id="PS50931">
    <property type="entry name" value="HTH_LYSR"/>
    <property type="match status" value="1"/>
</dbReference>
<dbReference type="Gene3D" id="1.10.10.10">
    <property type="entry name" value="Winged helix-like DNA-binding domain superfamily/Winged helix DNA-binding domain"/>
    <property type="match status" value="1"/>
</dbReference>
<dbReference type="Proteomes" id="UP000028640">
    <property type="component" value="Unassembled WGS sequence"/>
</dbReference>
<dbReference type="FunFam" id="3.40.190.290:FF:000001">
    <property type="entry name" value="Transcriptional regulator, LysR family"/>
    <property type="match status" value="1"/>
</dbReference>
<dbReference type="PANTHER" id="PTHR30537:SF5">
    <property type="entry name" value="HTH-TYPE TRANSCRIPTIONAL ACTIVATOR TTDR-RELATED"/>
    <property type="match status" value="1"/>
</dbReference>
<dbReference type="AlphaFoldDB" id="A0A085G253"/>
<comment type="caution">
    <text evidence="7">The sequence shown here is derived from an EMBL/GenBank/DDBJ whole genome shotgun (WGS) entry which is preliminary data.</text>
</comment>
<dbReference type="InterPro" id="IPR058163">
    <property type="entry name" value="LysR-type_TF_proteobact-type"/>
</dbReference>
<evidence type="ECO:0000256" key="2">
    <source>
        <dbReference type="ARBA" id="ARBA00022491"/>
    </source>
</evidence>
<keyword evidence="5" id="KW-0804">Transcription</keyword>
<dbReference type="InterPro" id="IPR005119">
    <property type="entry name" value="LysR_subst-bd"/>
</dbReference>
<evidence type="ECO:0000256" key="5">
    <source>
        <dbReference type="ARBA" id="ARBA00023163"/>
    </source>
</evidence>
<keyword evidence="4" id="KW-0238">DNA-binding</keyword>
<keyword evidence="8" id="KW-1185">Reference proteome</keyword>
<dbReference type="GO" id="GO:0006351">
    <property type="term" value="P:DNA-templated transcription"/>
    <property type="evidence" value="ECO:0007669"/>
    <property type="project" value="TreeGrafter"/>
</dbReference>